<evidence type="ECO:0000256" key="2">
    <source>
        <dbReference type="SAM" id="Phobius"/>
    </source>
</evidence>
<proteinExistence type="predicted"/>
<reference evidence="3" key="2">
    <citation type="submission" date="2023-01" db="EMBL/GenBank/DDBJ databases">
        <authorList>
            <person name="Sun Q."/>
            <person name="Evtushenko L."/>
        </authorList>
    </citation>
    <scope>NUCLEOTIDE SEQUENCE</scope>
    <source>
        <strain evidence="3">VKM Ac-1321</strain>
    </source>
</reference>
<feature type="region of interest" description="Disordered" evidence="1">
    <location>
        <begin position="107"/>
        <end position="129"/>
    </location>
</feature>
<dbReference type="EMBL" id="BSFP01000054">
    <property type="protein sequence ID" value="GLL05184.1"/>
    <property type="molecule type" value="Genomic_DNA"/>
</dbReference>
<keyword evidence="2" id="KW-1133">Transmembrane helix</keyword>
<protein>
    <submittedName>
        <fullName evidence="3">Uncharacterized protein</fullName>
    </submittedName>
</protein>
<dbReference type="Proteomes" id="UP001143480">
    <property type="component" value="Unassembled WGS sequence"/>
</dbReference>
<organism evidence="3 4">
    <name type="scientific">Dactylosporangium matsuzakiense</name>
    <dbReference type="NCBI Taxonomy" id="53360"/>
    <lineage>
        <taxon>Bacteria</taxon>
        <taxon>Bacillati</taxon>
        <taxon>Actinomycetota</taxon>
        <taxon>Actinomycetes</taxon>
        <taxon>Micromonosporales</taxon>
        <taxon>Micromonosporaceae</taxon>
        <taxon>Dactylosporangium</taxon>
    </lineage>
</organism>
<evidence type="ECO:0000313" key="4">
    <source>
        <dbReference type="Proteomes" id="UP001143480"/>
    </source>
</evidence>
<sequence length="129" mass="13752">MPPALVRPYVRVIPIAHIKPAAPRRSTVAPRPAPPVYRPRHEGTAAVSHRRAAGHRRPTARRRGPALVWGALLVALATSVITLRPTAAQTVAGTTGSDAGRLQTALVPAQVIQPAPAPRRPDAPPPRRR</sequence>
<feature type="region of interest" description="Disordered" evidence="1">
    <location>
        <begin position="24"/>
        <end position="62"/>
    </location>
</feature>
<keyword evidence="2" id="KW-0812">Transmembrane</keyword>
<keyword evidence="2" id="KW-0472">Membrane</keyword>
<feature type="compositionally biased region" description="Basic residues" evidence="1">
    <location>
        <begin position="48"/>
        <end position="62"/>
    </location>
</feature>
<name>A0A9W6KTF7_9ACTN</name>
<feature type="transmembrane region" description="Helical" evidence="2">
    <location>
        <begin position="66"/>
        <end position="83"/>
    </location>
</feature>
<dbReference type="RefSeq" id="WP_261964166.1">
    <property type="nucleotide sequence ID" value="NZ_BAAAXA010000003.1"/>
</dbReference>
<evidence type="ECO:0000256" key="1">
    <source>
        <dbReference type="SAM" id="MobiDB-lite"/>
    </source>
</evidence>
<comment type="caution">
    <text evidence="3">The sequence shown here is derived from an EMBL/GenBank/DDBJ whole genome shotgun (WGS) entry which is preliminary data.</text>
</comment>
<evidence type="ECO:0000313" key="3">
    <source>
        <dbReference type="EMBL" id="GLL05184.1"/>
    </source>
</evidence>
<keyword evidence="4" id="KW-1185">Reference proteome</keyword>
<accession>A0A9W6KTF7</accession>
<gene>
    <name evidence="3" type="ORF">GCM10017581_069310</name>
</gene>
<dbReference type="AlphaFoldDB" id="A0A9W6KTF7"/>
<reference evidence="3" key="1">
    <citation type="journal article" date="2014" name="Int. J. Syst. Evol. Microbiol.">
        <title>Complete genome sequence of Corynebacterium casei LMG S-19264T (=DSM 44701T), isolated from a smear-ripened cheese.</title>
        <authorList>
            <consortium name="US DOE Joint Genome Institute (JGI-PGF)"/>
            <person name="Walter F."/>
            <person name="Albersmeier A."/>
            <person name="Kalinowski J."/>
            <person name="Ruckert C."/>
        </authorList>
    </citation>
    <scope>NUCLEOTIDE SEQUENCE</scope>
    <source>
        <strain evidence="3">VKM Ac-1321</strain>
    </source>
</reference>